<dbReference type="PANTHER" id="PTHR12526">
    <property type="entry name" value="GLYCOSYLTRANSFERASE"/>
    <property type="match status" value="1"/>
</dbReference>
<keyword evidence="2" id="KW-0328">Glycosyltransferase</keyword>
<organism evidence="2">
    <name type="scientific">hydrothermal vent metagenome</name>
    <dbReference type="NCBI Taxonomy" id="652676"/>
    <lineage>
        <taxon>unclassified sequences</taxon>
        <taxon>metagenomes</taxon>
        <taxon>ecological metagenomes</taxon>
    </lineage>
</organism>
<dbReference type="AlphaFoldDB" id="A0A3B0WQC3"/>
<feature type="domain" description="Glycosyltransferase subfamily 4-like N-terminal" evidence="1">
    <location>
        <begin position="14"/>
        <end position="176"/>
    </location>
</feature>
<name>A0A3B0WQC3_9ZZZZ</name>
<dbReference type="EC" id="2.4.1.-" evidence="2"/>
<proteinExistence type="predicted"/>
<dbReference type="Gene3D" id="3.40.50.2000">
    <property type="entry name" value="Glycogen Phosphorylase B"/>
    <property type="match status" value="2"/>
</dbReference>
<dbReference type="InterPro" id="IPR028098">
    <property type="entry name" value="Glyco_trans_4-like_N"/>
</dbReference>
<evidence type="ECO:0000313" key="2">
    <source>
        <dbReference type="EMBL" id="VAW45904.1"/>
    </source>
</evidence>
<dbReference type="EMBL" id="UOFC01000082">
    <property type="protein sequence ID" value="VAW45904.1"/>
    <property type="molecule type" value="Genomic_DNA"/>
</dbReference>
<accession>A0A3B0WQC3</accession>
<protein>
    <submittedName>
        <fullName evidence="2">Alpha-1,4-N-acetylgalactosamine transferase PglJ</fullName>
        <ecNumber evidence="2">2.4.1.-</ecNumber>
    </submittedName>
</protein>
<dbReference type="Pfam" id="PF13692">
    <property type="entry name" value="Glyco_trans_1_4"/>
    <property type="match status" value="1"/>
</dbReference>
<dbReference type="CDD" id="cd03811">
    <property type="entry name" value="GT4_GT28_WabH-like"/>
    <property type="match status" value="1"/>
</dbReference>
<dbReference type="Pfam" id="PF13439">
    <property type="entry name" value="Glyco_transf_4"/>
    <property type="match status" value="1"/>
</dbReference>
<gene>
    <name evidence="2" type="ORF">MNBD_GAMMA03-240</name>
</gene>
<keyword evidence="2" id="KW-0808">Transferase</keyword>
<evidence type="ECO:0000259" key="1">
    <source>
        <dbReference type="Pfam" id="PF13439"/>
    </source>
</evidence>
<sequence length="412" mass="46994">MKKIAIITPFLANGGLEKVAIVGAQELSKDFDVILVVMDTFHVDYPYDGKMIDLKVSLNNRNIFKRLLNIFKSTHKLRKLKKQQCFDLVISHGELANLPNVFSGGKKNILTVHENRFAAVKDTQGKFVNKIIKYIYSVKSVFKIITVSEGIRESFIENLKLDPRKIQTIYNPYDIDEITRLATEDLTDLSSLFSHKVLTITGRLTLQKGQWFLLRIFNQLKKLNPQFKLVILGDGEIKDKLIALSNNLDLKTYSTWSDNKFDGDYDVYFMGFVKNPFKYVAQSKLFIMTSLWEGFGNTIVEAMACGTPVVATACQSGPSEIINPNLGSANKTEQPVYDGYGVLMPIFQRRFIGADIELDKQEKLWVKTIDDLLSNEKQLQYYTAKGLKRARDFQVLPIMKQWKSLINSVLDT</sequence>
<dbReference type="PANTHER" id="PTHR12526:SF630">
    <property type="entry name" value="GLYCOSYLTRANSFERASE"/>
    <property type="match status" value="1"/>
</dbReference>
<dbReference type="GO" id="GO:0016757">
    <property type="term" value="F:glycosyltransferase activity"/>
    <property type="evidence" value="ECO:0007669"/>
    <property type="project" value="UniProtKB-KW"/>
</dbReference>
<reference evidence="2" key="1">
    <citation type="submission" date="2018-06" db="EMBL/GenBank/DDBJ databases">
        <authorList>
            <person name="Zhirakovskaya E."/>
        </authorList>
    </citation>
    <scope>NUCLEOTIDE SEQUENCE</scope>
</reference>
<dbReference type="SUPFAM" id="SSF53756">
    <property type="entry name" value="UDP-Glycosyltransferase/glycogen phosphorylase"/>
    <property type="match status" value="1"/>
</dbReference>